<comment type="caution">
    <text evidence="2">The sequence shown here is derived from an EMBL/GenBank/DDBJ whole genome shotgun (WGS) entry which is preliminary data.</text>
</comment>
<organism evidence="2 3">
    <name type="scientific">Rhizophagus clarus</name>
    <dbReference type="NCBI Taxonomy" id="94130"/>
    <lineage>
        <taxon>Eukaryota</taxon>
        <taxon>Fungi</taxon>
        <taxon>Fungi incertae sedis</taxon>
        <taxon>Mucoromycota</taxon>
        <taxon>Glomeromycotina</taxon>
        <taxon>Glomeromycetes</taxon>
        <taxon>Glomerales</taxon>
        <taxon>Glomeraceae</taxon>
        <taxon>Rhizophagus</taxon>
    </lineage>
</organism>
<accession>A0A8H3QF72</accession>
<evidence type="ECO:0000256" key="1">
    <source>
        <dbReference type="SAM" id="MobiDB-lite"/>
    </source>
</evidence>
<evidence type="ECO:0000313" key="2">
    <source>
        <dbReference type="EMBL" id="GES77031.1"/>
    </source>
</evidence>
<sequence>MDGKEGIIIVGNKERGESGGEEKIESEEEKSKGGIGIGGGRGGTLERNFLFSERDSNVLEAVPESEKATLLKGGSSKSEKSSTKGSVLKKVVFDLFPYLQHQDEREENFFYYELELNDATKIEKQVRKIGN</sequence>
<feature type="compositionally biased region" description="Basic and acidic residues" evidence="1">
    <location>
        <begin position="12"/>
        <end position="23"/>
    </location>
</feature>
<feature type="region of interest" description="Disordered" evidence="1">
    <location>
        <begin position="1"/>
        <end position="40"/>
    </location>
</feature>
<gene>
    <name evidence="2" type="ORF">RCL2_000442000</name>
</gene>
<protein>
    <submittedName>
        <fullName evidence="2">Uncharacterized protein</fullName>
    </submittedName>
</protein>
<dbReference type="AlphaFoldDB" id="A0A8H3QF72"/>
<dbReference type="EMBL" id="BLAL01000028">
    <property type="protein sequence ID" value="GES77031.1"/>
    <property type="molecule type" value="Genomic_DNA"/>
</dbReference>
<name>A0A8H3QF72_9GLOM</name>
<reference evidence="2" key="1">
    <citation type="submission" date="2019-10" db="EMBL/GenBank/DDBJ databases">
        <title>Conservation and host-specific expression of non-tandemly repeated heterogenous ribosome RNA gene in arbuscular mycorrhizal fungi.</title>
        <authorList>
            <person name="Maeda T."/>
            <person name="Kobayashi Y."/>
            <person name="Nakagawa T."/>
            <person name="Ezawa T."/>
            <person name="Yamaguchi K."/>
            <person name="Bino T."/>
            <person name="Nishimoto Y."/>
            <person name="Shigenobu S."/>
            <person name="Kawaguchi M."/>
        </authorList>
    </citation>
    <scope>NUCLEOTIDE SEQUENCE</scope>
    <source>
        <strain evidence="2">HR1</strain>
    </source>
</reference>
<proteinExistence type="predicted"/>
<dbReference type="Proteomes" id="UP000615446">
    <property type="component" value="Unassembled WGS sequence"/>
</dbReference>
<feature type="region of interest" description="Disordered" evidence="1">
    <location>
        <begin position="65"/>
        <end position="85"/>
    </location>
</feature>
<evidence type="ECO:0000313" key="3">
    <source>
        <dbReference type="Proteomes" id="UP000615446"/>
    </source>
</evidence>